<dbReference type="AlphaFoldDB" id="A0A2K5AT48"/>
<name>A0A2K5AT48_9ARCH</name>
<keyword evidence="2" id="KW-1185">Reference proteome</keyword>
<dbReference type="Gene3D" id="2.20.25.10">
    <property type="match status" value="1"/>
</dbReference>
<dbReference type="Proteomes" id="UP000236248">
    <property type="component" value="Chromosome NCAV"/>
</dbReference>
<dbReference type="GeneID" id="41595644"/>
<accession>A0A2K5AT48</accession>
<dbReference type="SUPFAM" id="SSF57783">
    <property type="entry name" value="Zinc beta-ribbon"/>
    <property type="match status" value="1"/>
</dbReference>
<proteinExistence type="predicted"/>
<evidence type="ECO:0000313" key="1">
    <source>
        <dbReference type="EMBL" id="SPC34816.1"/>
    </source>
</evidence>
<evidence type="ECO:0000313" key="2">
    <source>
        <dbReference type="Proteomes" id="UP000236248"/>
    </source>
</evidence>
<dbReference type="RefSeq" id="WP_148695276.1">
    <property type="nucleotide sequence ID" value="NZ_LT981265.1"/>
</dbReference>
<gene>
    <name evidence="1" type="ORF">NCAV_1653</name>
</gene>
<dbReference type="EMBL" id="LT981265">
    <property type="protein sequence ID" value="SPC34816.1"/>
    <property type="molecule type" value="Genomic_DNA"/>
</dbReference>
<protein>
    <recommendedName>
        <fullName evidence="3">TFIIB-type domain-containing protein</fullName>
    </recommendedName>
</protein>
<organism evidence="1 2">
    <name type="scientific">Candidatus Nitrosocaldus cavascurensis</name>
    <dbReference type="NCBI Taxonomy" id="2058097"/>
    <lineage>
        <taxon>Archaea</taxon>
        <taxon>Nitrososphaerota</taxon>
        <taxon>Nitrososphaeria</taxon>
        <taxon>Candidatus Nitrosocaldales</taxon>
        <taxon>Candidatus Nitrosocaldaceae</taxon>
        <taxon>Candidatus Nitrosocaldus</taxon>
    </lineage>
</organism>
<reference evidence="2" key="1">
    <citation type="submission" date="2018-01" db="EMBL/GenBank/DDBJ databases">
        <authorList>
            <person name="Kerou L M."/>
        </authorList>
    </citation>
    <scope>NUCLEOTIDE SEQUENCE [LARGE SCALE GENOMIC DNA]</scope>
    <source>
        <strain evidence="2">SCU2</strain>
    </source>
</reference>
<sequence length="65" mass="7842">MLMLANTCPECNGDLLYEVSTKHFICRNCGLYVTREQLDDIRDRLRPRRKSSKEAEYLEWWMSKK</sequence>
<dbReference type="KEGG" id="ncv:NCAV_1653"/>
<evidence type="ECO:0008006" key="3">
    <source>
        <dbReference type="Google" id="ProtNLM"/>
    </source>
</evidence>